<protein>
    <submittedName>
        <fullName evidence="2">Uncharacterized protein</fullName>
    </submittedName>
</protein>
<dbReference type="EMBL" id="NTYW01000052">
    <property type="protein sequence ID" value="PES31450.1"/>
    <property type="molecule type" value="Genomic_DNA"/>
</dbReference>
<name>A0AAE5P4X0_PRIMG</name>
<proteinExistence type="predicted"/>
<keyword evidence="1" id="KW-0812">Transmembrane</keyword>
<organism evidence="2 3">
    <name type="scientific">Priestia megaterium</name>
    <name type="common">Bacillus megaterium</name>
    <dbReference type="NCBI Taxonomy" id="1404"/>
    <lineage>
        <taxon>Bacteria</taxon>
        <taxon>Bacillati</taxon>
        <taxon>Bacillota</taxon>
        <taxon>Bacilli</taxon>
        <taxon>Bacillales</taxon>
        <taxon>Bacillaceae</taxon>
        <taxon>Priestia</taxon>
    </lineage>
</organism>
<dbReference type="AlphaFoldDB" id="A0AAE5P4X0"/>
<dbReference type="Proteomes" id="UP000220341">
    <property type="component" value="Unassembled WGS sequence"/>
</dbReference>
<feature type="non-terminal residue" evidence="2">
    <location>
        <position position="1"/>
    </location>
</feature>
<sequence length="95" mass="11230">LAQFKKIKINVDVYYFVQFSKNSCLKATFLSYHLKNNLSTTFFIKLFSSYFFVVVLATYINITSVNLLVNNFFKKNKSFLEKIPENFYFGYSSKL</sequence>
<comment type="caution">
    <text evidence="2">The sequence shown here is derived from an EMBL/GenBank/DDBJ whole genome shotgun (WGS) entry which is preliminary data.</text>
</comment>
<evidence type="ECO:0000313" key="3">
    <source>
        <dbReference type="Proteomes" id="UP000220341"/>
    </source>
</evidence>
<reference evidence="2 3" key="1">
    <citation type="submission" date="2017-09" db="EMBL/GenBank/DDBJ databases">
        <title>Large-scale bioinformatics analysis of Bacillus genomes uncovers conserved roles of natural products in bacterial physiology.</title>
        <authorList>
            <consortium name="Agbiome Team Llc"/>
            <person name="Bleich R.M."/>
            <person name="Kirk G.J."/>
            <person name="Santa Maria K.C."/>
            <person name="Allen S.E."/>
            <person name="Farag S."/>
            <person name="Shank E.A."/>
            <person name="Bowers A."/>
        </authorList>
    </citation>
    <scope>NUCLEOTIDE SEQUENCE [LARGE SCALE GENOMIC DNA]</scope>
    <source>
        <strain evidence="2 3">AFS003013</strain>
    </source>
</reference>
<evidence type="ECO:0000313" key="2">
    <source>
        <dbReference type="EMBL" id="PES31450.1"/>
    </source>
</evidence>
<keyword evidence="1" id="KW-0472">Membrane</keyword>
<keyword evidence="1" id="KW-1133">Transmembrane helix</keyword>
<feature type="transmembrane region" description="Helical" evidence="1">
    <location>
        <begin position="47"/>
        <end position="69"/>
    </location>
</feature>
<evidence type="ECO:0000256" key="1">
    <source>
        <dbReference type="SAM" id="Phobius"/>
    </source>
</evidence>
<accession>A0AAE5P4X0</accession>
<gene>
    <name evidence="2" type="ORF">CN497_22980</name>
</gene>